<dbReference type="GeneID" id="28902046"/>
<feature type="transmembrane region" description="Helical" evidence="4">
    <location>
        <begin position="92"/>
        <end position="115"/>
    </location>
</feature>
<feature type="transmembrane region" description="Helical" evidence="4">
    <location>
        <begin position="127"/>
        <end position="149"/>
    </location>
</feature>
<dbReference type="InterPro" id="IPR011701">
    <property type="entry name" value="MFS"/>
</dbReference>
<feature type="transmembrane region" description="Helical" evidence="4">
    <location>
        <begin position="15"/>
        <end position="37"/>
    </location>
</feature>
<dbReference type="Pfam" id="PF07690">
    <property type="entry name" value="MFS_1"/>
    <property type="match status" value="1"/>
</dbReference>
<dbReference type="EMBL" id="KV407455">
    <property type="protein sequence ID" value="KZF25820.1"/>
    <property type="molecule type" value="Genomic_DNA"/>
</dbReference>
<evidence type="ECO:0000256" key="3">
    <source>
        <dbReference type="SAM" id="MobiDB-lite"/>
    </source>
</evidence>
<dbReference type="AlphaFoldDB" id="A0A165J6X5"/>
<comment type="subcellular location">
    <subcellularLocation>
        <location evidence="1">Cell inner membrane</location>
        <topology evidence="1">Multi-pass membrane protein</topology>
    </subcellularLocation>
</comment>
<feature type="transmembrane region" description="Helical" evidence="4">
    <location>
        <begin position="516"/>
        <end position="535"/>
    </location>
</feature>
<accession>A0A165J6X5</accession>
<dbReference type="PANTHER" id="PTHR43702:SF13">
    <property type="entry name" value="MONOSACCHARIDE TRANSPORTER, PUTATIVE (AFU_ORTHOLOGUE AFUA_4G06630)-RELATED"/>
    <property type="match status" value="1"/>
</dbReference>
<proteinExistence type="predicted"/>
<evidence type="ECO:0000256" key="2">
    <source>
        <dbReference type="ARBA" id="ARBA00022475"/>
    </source>
</evidence>
<keyword evidence="4" id="KW-0812">Transmembrane</keyword>
<feature type="transmembrane region" description="Helical" evidence="4">
    <location>
        <begin position="642"/>
        <end position="660"/>
    </location>
</feature>
<dbReference type="SUPFAM" id="SSF103473">
    <property type="entry name" value="MFS general substrate transporter"/>
    <property type="match status" value="1"/>
</dbReference>
<dbReference type="GO" id="GO:0022857">
    <property type="term" value="F:transmembrane transporter activity"/>
    <property type="evidence" value="ECO:0007669"/>
    <property type="project" value="InterPro"/>
</dbReference>
<feature type="transmembrane region" description="Helical" evidence="4">
    <location>
        <begin position="801"/>
        <end position="823"/>
    </location>
</feature>
<gene>
    <name evidence="6" type="ORF">L228DRAFT_84512</name>
</gene>
<dbReference type="PANTHER" id="PTHR43702">
    <property type="entry name" value="L-FUCOSE-PROTON SYMPORTER"/>
    <property type="match status" value="1"/>
</dbReference>
<feature type="transmembrane region" description="Helical" evidence="4">
    <location>
        <begin position="49"/>
        <end position="72"/>
    </location>
</feature>
<keyword evidence="4" id="KW-1133">Transmembrane helix</keyword>
<feature type="transmembrane region" description="Helical" evidence="4">
    <location>
        <begin position="772"/>
        <end position="789"/>
    </location>
</feature>
<evidence type="ECO:0000256" key="1">
    <source>
        <dbReference type="ARBA" id="ARBA00004429"/>
    </source>
</evidence>
<dbReference type="Pfam" id="PF20684">
    <property type="entry name" value="Fung_rhodopsin"/>
    <property type="match status" value="1"/>
</dbReference>
<sequence length="885" mass="95879">MSSAVGGHVNSRGSAVLAVTIVTIAVASLFVFLRLFSRSVIVHRISWDDYFIFIAWIFACGFSISVCYGASVGLGRHESDILQQWQTPLKKAIYTCTVLYNPALMATKMSILLFYLTLSKTQTLFRWASIVTLVVVDVAGTALTFLNIFQCRPVSASWHDVGVGNSKCIDIVTLWLSSAPVNIITDLAILFLPMPILTGMRIPRKQKTILVITFGLGAFVTVVDVVRIANLQSASMTRLLEIASQGHSTSAEVETDFSWYASLSFMWCAIEINVGLLIANVPGLKPLVTRIMPRMLKDSADASTLNASQSSALAVPDLALPPPSIVNPAAVHSADPASIVNPARVHPQLDPTECDAPSPTDSEEPMGMMDFLTTPGDMPDLANSTTAATAGGTLRLSEAARPTFFDFVNLRNPKSMVFMSNRESLISLSVVTILFFLWGFAYGLLDILNKQFQAVGRISNGEFMGCHAAYFGAYLIGPLTIGRTVLKKWGFKPTFVSGLCIYSCGTLIFWPSAVLASFPAFIISNFIVGLGVSILEVAANPFIALCGPPEYAEVRLNISQGIQAIGSVVSPLLAQKVLFKRVLDAPSLIDVQWTYLGISLFTCLLAVAFIYFPLPEASDQDLEAIAFKRAGINATKFAGVPIIYWTLALGVFSQFCYVGAQESVSMSVTNFVSIDGRRSVGTNLSPDDIQAIGHTVFAVGRFLGALATIIVNPRWVLMFCYIGAIICSALVMNQRNDAGIAVLMLVHFFEAAIFSLIYAICLRGLGARTKTGAAFITAAVCGGAVFPPIQMPLAVHRGIPYTFSVVVALFAFGSIFPLYLNLVPAAKRQVDPRLSEDDETSSTRRPSLLSARRASRFFQATALKWKKRLSDTPVSEHVEKQNSQS</sequence>
<keyword evidence="7" id="KW-1185">Reference proteome</keyword>
<evidence type="ECO:0000256" key="4">
    <source>
        <dbReference type="SAM" id="Phobius"/>
    </source>
</evidence>
<feature type="transmembrane region" description="Helical" evidence="4">
    <location>
        <begin position="209"/>
        <end position="229"/>
    </location>
</feature>
<dbReference type="InterPro" id="IPR050375">
    <property type="entry name" value="MFS_TsgA-like"/>
</dbReference>
<organism evidence="6 7">
    <name type="scientific">Xylona heveae (strain CBS 132557 / TC161)</name>
    <dbReference type="NCBI Taxonomy" id="1328760"/>
    <lineage>
        <taxon>Eukaryota</taxon>
        <taxon>Fungi</taxon>
        <taxon>Dikarya</taxon>
        <taxon>Ascomycota</taxon>
        <taxon>Pezizomycotina</taxon>
        <taxon>Xylonomycetes</taxon>
        <taxon>Xylonales</taxon>
        <taxon>Xylonaceae</taxon>
        <taxon>Xylona</taxon>
    </lineage>
</organism>
<keyword evidence="2" id="KW-1003">Cell membrane</keyword>
<dbReference type="STRING" id="1328760.A0A165J6X5"/>
<name>A0A165J6X5_XYLHT</name>
<dbReference type="RefSeq" id="XP_018191375.1">
    <property type="nucleotide sequence ID" value="XM_018336909.1"/>
</dbReference>
<reference evidence="6 7" key="1">
    <citation type="journal article" date="2016" name="Fungal Biol.">
        <title>The genome of Xylona heveae provides a window into fungal endophytism.</title>
        <authorList>
            <person name="Gazis R."/>
            <person name="Kuo A."/>
            <person name="Riley R."/>
            <person name="LaButti K."/>
            <person name="Lipzen A."/>
            <person name="Lin J."/>
            <person name="Amirebrahimi M."/>
            <person name="Hesse C.N."/>
            <person name="Spatafora J.W."/>
            <person name="Henrissat B."/>
            <person name="Hainaut M."/>
            <person name="Grigoriev I.V."/>
            <person name="Hibbett D.S."/>
        </authorList>
    </citation>
    <scope>NUCLEOTIDE SEQUENCE [LARGE SCALE GENOMIC DNA]</scope>
    <source>
        <strain evidence="6 7">TC161</strain>
    </source>
</reference>
<feature type="transmembrane region" description="Helical" evidence="4">
    <location>
        <begin position="169"/>
        <end position="197"/>
    </location>
</feature>
<dbReference type="Proteomes" id="UP000076632">
    <property type="component" value="Unassembled WGS sequence"/>
</dbReference>
<protein>
    <submittedName>
        <fullName evidence="6">MFS general substrate transporter</fullName>
    </submittedName>
</protein>
<dbReference type="OMA" id="SQFFYVA"/>
<feature type="transmembrane region" description="Helical" evidence="4">
    <location>
        <begin position="715"/>
        <end position="732"/>
    </location>
</feature>
<dbReference type="GO" id="GO:0005886">
    <property type="term" value="C:plasma membrane"/>
    <property type="evidence" value="ECO:0007669"/>
    <property type="project" value="UniProtKB-SubCell"/>
</dbReference>
<feature type="transmembrane region" description="Helical" evidence="4">
    <location>
        <begin position="493"/>
        <end position="510"/>
    </location>
</feature>
<evidence type="ECO:0000313" key="7">
    <source>
        <dbReference type="Proteomes" id="UP000076632"/>
    </source>
</evidence>
<dbReference type="InParanoid" id="A0A165J6X5"/>
<evidence type="ECO:0000313" key="6">
    <source>
        <dbReference type="EMBL" id="KZF25820.1"/>
    </source>
</evidence>
<dbReference type="InterPro" id="IPR049326">
    <property type="entry name" value="Rhodopsin_dom_fungi"/>
</dbReference>
<keyword evidence="4" id="KW-0472">Membrane</keyword>
<dbReference type="Gene3D" id="1.20.1250.20">
    <property type="entry name" value="MFS general substrate transporter like domains"/>
    <property type="match status" value="2"/>
</dbReference>
<feature type="transmembrane region" description="Helical" evidence="4">
    <location>
        <begin position="259"/>
        <end position="284"/>
    </location>
</feature>
<feature type="transmembrane region" description="Helical" evidence="4">
    <location>
        <begin position="468"/>
        <end position="486"/>
    </location>
</feature>
<feature type="transmembrane region" description="Helical" evidence="4">
    <location>
        <begin position="593"/>
        <end position="612"/>
    </location>
</feature>
<feature type="region of interest" description="Disordered" evidence="3">
    <location>
        <begin position="345"/>
        <end position="366"/>
    </location>
</feature>
<evidence type="ECO:0000259" key="5">
    <source>
        <dbReference type="Pfam" id="PF20684"/>
    </source>
</evidence>
<feature type="domain" description="Rhodopsin" evidence="5">
    <location>
        <begin position="33"/>
        <end position="289"/>
    </location>
</feature>
<feature type="transmembrane region" description="Helical" evidence="4">
    <location>
        <begin position="738"/>
        <end position="760"/>
    </location>
</feature>
<feature type="transmembrane region" description="Helical" evidence="4">
    <location>
        <begin position="425"/>
        <end position="448"/>
    </location>
</feature>
<dbReference type="OrthoDB" id="546893at2759"/>
<dbReference type="InterPro" id="IPR036259">
    <property type="entry name" value="MFS_trans_sf"/>
</dbReference>